<evidence type="ECO:0000313" key="4">
    <source>
        <dbReference type="Proteomes" id="UP000663832"/>
    </source>
</evidence>
<proteinExistence type="predicted"/>
<comment type="caution">
    <text evidence="3">The sequence shown here is derived from an EMBL/GenBank/DDBJ whole genome shotgun (WGS) entry which is preliminary data.</text>
</comment>
<gene>
    <name evidence="3" type="ORF">BJG266_LOCUS20982</name>
    <name evidence="1" type="ORF">QVE165_LOCUS12030</name>
    <name evidence="2" type="ORF">QVE165_LOCUS12085</name>
</gene>
<dbReference type="EMBL" id="CAJNOM010000059">
    <property type="protein sequence ID" value="CAF0947701.1"/>
    <property type="molecule type" value="Genomic_DNA"/>
</dbReference>
<dbReference type="Proteomes" id="UP000663877">
    <property type="component" value="Unassembled WGS sequence"/>
</dbReference>
<dbReference type="AlphaFoldDB" id="A0A814NIQ6"/>
<reference evidence="3" key="1">
    <citation type="submission" date="2021-02" db="EMBL/GenBank/DDBJ databases">
        <authorList>
            <person name="Nowell W R."/>
        </authorList>
    </citation>
    <scope>NUCLEOTIDE SEQUENCE</scope>
</reference>
<evidence type="ECO:0000313" key="3">
    <source>
        <dbReference type="EMBL" id="CAF1094208.1"/>
    </source>
</evidence>
<evidence type="ECO:0000313" key="2">
    <source>
        <dbReference type="EMBL" id="CAF0948693.1"/>
    </source>
</evidence>
<keyword evidence="4" id="KW-1185">Reference proteome</keyword>
<sequence>MLGIFLKLFRKSRKIHRRPPLSQCFGPRDSPANNTIYAANRVKNEILIWTKDSVDPTKTISGTLSDPYSIFVTYNGDIYINNGGEPNRRVDKWILSTDTLVTVMNVNASCFAIFVDMNDILYCSIYEQHKVMRQWLIHNDIIITIVVGTDSNGSALNERNGPMGIFVELNFDLYVADCANDRIQLFQSEQINAKTIAGVSSSDISIPLSSPNGILANTDKYLFIVDGSNHRIVGSGPNGFRCLIGCNDRGSESNQ</sequence>
<dbReference type="Proteomes" id="UP000663832">
    <property type="component" value="Unassembled WGS sequence"/>
</dbReference>
<protein>
    <recommendedName>
        <fullName evidence="6">NHL repeat containing protein-like protein</fullName>
    </recommendedName>
</protein>
<evidence type="ECO:0008006" key="6">
    <source>
        <dbReference type="Google" id="ProtNLM"/>
    </source>
</evidence>
<dbReference type="OrthoDB" id="654191at2759"/>
<dbReference type="SUPFAM" id="SSF101898">
    <property type="entry name" value="NHL repeat"/>
    <property type="match status" value="1"/>
</dbReference>
<accession>A0A814NIQ6</accession>
<dbReference type="Gene3D" id="2.120.10.30">
    <property type="entry name" value="TolB, C-terminal domain"/>
    <property type="match status" value="2"/>
</dbReference>
<dbReference type="InterPro" id="IPR011042">
    <property type="entry name" value="6-blade_b-propeller_TolB-like"/>
</dbReference>
<organism evidence="3 5">
    <name type="scientific">Adineta steineri</name>
    <dbReference type="NCBI Taxonomy" id="433720"/>
    <lineage>
        <taxon>Eukaryota</taxon>
        <taxon>Metazoa</taxon>
        <taxon>Spiralia</taxon>
        <taxon>Gnathifera</taxon>
        <taxon>Rotifera</taxon>
        <taxon>Eurotatoria</taxon>
        <taxon>Bdelloidea</taxon>
        <taxon>Adinetida</taxon>
        <taxon>Adinetidae</taxon>
        <taxon>Adineta</taxon>
    </lineage>
</organism>
<dbReference type="EMBL" id="CAJNOI010000122">
    <property type="protein sequence ID" value="CAF1094208.1"/>
    <property type="molecule type" value="Genomic_DNA"/>
</dbReference>
<dbReference type="EMBL" id="CAJNOM010000059">
    <property type="protein sequence ID" value="CAF0948693.1"/>
    <property type="molecule type" value="Genomic_DNA"/>
</dbReference>
<evidence type="ECO:0000313" key="5">
    <source>
        <dbReference type="Proteomes" id="UP000663877"/>
    </source>
</evidence>
<evidence type="ECO:0000313" key="1">
    <source>
        <dbReference type="EMBL" id="CAF0947701.1"/>
    </source>
</evidence>
<name>A0A814NIQ6_9BILA</name>